<keyword evidence="5 7" id="KW-0067">ATP-binding</keyword>
<feature type="domain" description="AAA+ ATPase" evidence="8">
    <location>
        <begin position="55"/>
        <end position="356"/>
    </location>
</feature>
<dbReference type="InterPro" id="IPR004491">
    <property type="entry name" value="HslU"/>
</dbReference>
<dbReference type="InterPro" id="IPR019489">
    <property type="entry name" value="Clp_ATPase_C"/>
</dbReference>
<feature type="binding site" evidence="7">
    <location>
        <begin position="66"/>
        <end position="71"/>
    </location>
    <ligand>
        <name>ATP</name>
        <dbReference type="ChEBI" id="CHEBI:30616"/>
    </ligand>
</feature>
<dbReference type="GO" id="GO:0008233">
    <property type="term" value="F:peptidase activity"/>
    <property type="evidence" value="ECO:0007669"/>
    <property type="project" value="InterPro"/>
</dbReference>
<dbReference type="EMBL" id="CP021255">
    <property type="protein sequence ID" value="AVD70880.1"/>
    <property type="molecule type" value="Genomic_DNA"/>
</dbReference>
<dbReference type="GO" id="GO:0016887">
    <property type="term" value="F:ATP hydrolysis activity"/>
    <property type="evidence" value="ECO:0007669"/>
    <property type="project" value="InterPro"/>
</dbReference>
<dbReference type="Pfam" id="PF00004">
    <property type="entry name" value="AAA"/>
    <property type="match status" value="1"/>
</dbReference>
<dbReference type="SMART" id="SM01086">
    <property type="entry name" value="ClpB_D2-small"/>
    <property type="match status" value="1"/>
</dbReference>
<evidence type="ECO:0000256" key="2">
    <source>
        <dbReference type="ARBA" id="ARBA00009771"/>
    </source>
</evidence>
<evidence type="ECO:0000256" key="4">
    <source>
        <dbReference type="ARBA" id="ARBA00022741"/>
    </source>
</evidence>
<name>A0A2L1GMF9_9BACT</name>
<dbReference type="PANTHER" id="PTHR48102:SF3">
    <property type="entry name" value="ATP-DEPENDENT PROTEASE ATPASE SUBUNIT HSLU"/>
    <property type="match status" value="1"/>
</dbReference>
<comment type="function">
    <text evidence="7">ATPase subunit of a proteasome-like degradation complex; this subunit has chaperone activity. The binding of ATP and its subsequent hydrolysis by HslU are essential for unfolding of protein substrates subsequently hydrolyzed by HslV. HslU recognizes the N-terminal part of its protein substrates and unfolds these before they are guided to HslV for hydrolysis.</text>
</comment>
<feature type="binding site" evidence="7">
    <location>
        <position position="341"/>
    </location>
    <ligand>
        <name>ATP</name>
        <dbReference type="ChEBI" id="CHEBI:30616"/>
    </ligand>
</feature>
<dbReference type="PANTHER" id="PTHR48102">
    <property type="entry name" value="ATP-DEPENDENT CLP PROTEASE ATP-BINDING SUBUNIT CLPX-LIKE, MITOCHONDRIAL-RELATED"/>
    <property type="match status" value="1"/>
</dbReference>
<evidence type="ECO:0000313" key="11">
    <source>
        <dbReference type="Proteomes" id="UP000239867"/>
    </source>
</evidence>
<dbReference type="SMART" id="SM00382">
    <property type="entry name" value="AAA"/>
    <property type="match status" value="1"/>
</dbReference>
<feature type="binding site" evidence="7">
    <location>
        <position position="413"/>
    </location>
    <ligand>
        <name>ATP</name>
        <dbReference type="ChEBI" id="CHEBI:30616"/>
    </ligand>
</feature>
<dbReference type="Pfam" id="PF07724">
    <property type="entry name" value="AAA_2"/>
    <property type="match status" value="1"/>
</dbReference>
<keyword evidence="4 7" id="KW-0547">Nucleotide-binding</keyword>
<evidence type="ECO:0000259" key="8">
    <source>
        <dbReference type="SMART" id="SM00382"/>
    </source>
</evidence>
<dbReference type="AlphaFoldDB" id="A0A2L1GMF9"/>
<dbReference type="GO" id="GO:0043335">
    <property type="term" value="P:protein unfolding"/>
    <property type="evidence" value="ECO:0007669"/>
    <property type="project" value="UniProtKB-UniRule"/>
</dbReference>
<comment type="subcellular location">
    <subcellularLocation>
        <location evidence="1 7">Cytoplasm</location>
    </subcellularLocation>
</comment>
<feature type="binding site" evidence="7">
    <location>
        <position position="275"/>
    </location>
    <ligand>
        <name>ATP</name>
        <dbReference type="ChEBI" id="CHEBI:30616"/>
    </ligand>
</feature>
<dbReference type="KEGG" id="deo:CAY53_04790"/>
<evidence type="ECO:0000256" key="1">
    <source>
        <dbReference type="ARBA" id="ARBA00004496"/>
    </source>
</evidence>
<dbReference type="GO" id="GO:0036402">
    <property type="term" value="F:proteasome-activating activity"/>
    <property type="evidence" value="ECO:0007669"/>
    <property type="project" value="UniProtKB-UniRule"/>
</dbReference>
<dbReference type="InterPro" id="IPR027417">
    <property type="entry name" value="P-loop_NTPase"/>
</dbReference>
<dbReference type="NCBIfam" id="TIGR00390">
    <property type="entry name" value="hslU"/>
    <property type="match status" value="1"/>
</dbReference>
<reference evidence="10 11" key="1">
    <citation type="journal article" date="2018" name="MBio">
        <title>Insights into the evolution of host association through the isolation and characterization of a novel human periodontal pathobiont, Desulfobulbus oralis.</title>
        <authorList>
            <person name="Cross K.L."/>
            <person name="Chirania P."/>
            <person name="Xiong W."/>
            <person name="Beall C.J."/>
            <person name="Elkins J.G."/>
            <person name="Giannone R.J."/>
            <person name="Griffen A.L."/>
            <person name="Guss A.M."/>
            <person name="Hettich R.L."/>
            <person name="Joshi S.S."/>
            <person name="Mokrzan E.M."/>
            <person name="Martin R.K."/>
            <person name="Zhulin I.B."/>
            <person name="Leys E.J."/>
            <person name="Podar M."/>
        </authorList>
    </citation>
    <scope>NUCLEOTIDE SEQUENCE [LARGE SCALE GENOMIC DNA]</scope>
    <source>
        <strain evidence="10 11">ORNL</strain>
    </source>
</reference>
<dbReference type="InterPro" id="IPR003959">
    <property type="entry name" value="ATPase_AAA_core"/>
</dbReference>
<dbReference type="SUPFAM" id="SSF52540">
    <property type="entry name" value="P-loop containing nucleoside triphosphate hydrolases"/>
    <property type="match status" value="1"/>
</dbReference>
<dbReference type="InterPro" id="IPR003593">
    <property type="entry name" value="AAA+_ATPase"/>
</dbReference>
<keyword evidence="6 7" id="KW-0143">Chaperone</keyword>
<proteinExistence type="inferred from homology"/>
<keyword evidence="11" id="KW-1185">Reference proteome</keyword>
<dbReference type="FunFam" id="3.40.50.300:FF:000220">
    <property type="entry name" value="ATP-dependent protease ATPase subunit HslU"/>
    <property type="match status" value="1"/>
</dbReference>
<evidence type="ECO:0000256" key="6">
    <source>
        <dbReference type="ARBA" id="ARBA00023186"/>
    </source>
</evidence>
<dbReference type="HAMAP" id="MF_00249">
    <property type="entry name" value="HslU"/>
    <property type="match status" value="1"/>
</dbReference>
<evidence type="ECO:0000259" key="9">
    <source>
        <dbReference type="SMART" id="SM01086"/>
    </source>
</evidence>
<dbReference type="GO" id="GO:0009376">
    <property type="term" value="C:HslUV protease complex"/>
    <property type="evidence" value="ECO:0007669"/>
    <property type="project" value="UniProtKB-UniRule"/>
</dbReference>
<protein>
    <recommendedName>
        <fullName evidence="7">ATP-dependent protease ATPase subunit HslU</fullName>
    </recommendedName>
    <alternativeName>
        <fullName evidence="7">Unfoldase HslU</fullName>
    </alternativeName>
</protein>
<dbReference type="FunFam" id="3.40.50.300:FF:000213">
    <property type="entry name" value="ATP-dependent protease ATPase subunit HslU"/>
    <property type="match status" value="1"/>
</dbReference>
<keyword evidence="3 7" id="KW-0963">Cytoplasm</keyword>
<dbReference type="GO" id="GO:0005524">
    <property type="term" value="F:ATP binding"/>
    <property type="evidence" value="ECO:0007669"/>
    <property type="project" value="UniProtKB-UniRule"/>
</dbReference>
<dbReference type="Proteomes" id="UP000239867">
    <property type="component" value="Chromosome"/>
</dbReference>
<sequence>MTEKKHLDALTPRETVAELDKYIVGQQDAKRSVAIALRNRWRRQQVEPDLRDEIAPKNIIMIGPTGVGKTEIARRLAQLAQSPFLKVEASKFTEVGYVGRDVESMVRDLTHLAVNMVEREAEAAVQEKAAERAEERLLDLLLPPPQAAGRAGRDKNVIELGYGGDGQPETPSTRERFREMLRKGDLNERSIELEMTAGSPPTVEVFTVPGMESMQNSMQEAFAKMFPGKKERRQVKVPEALEYLKREEAENLVDQADVAARAIRRTEQSGIIFLDEIDKIASRGGSSSSAEVSREGVQRDLLPIVEGTTVSTKYGPVKTDHILFIAGGAFHLCKPSDLAPELQGRFPLRVNLQALGEEEFYRILTEPQNALIRQYTALLATEGIELEFSDEAIHEMARLAMQVNQKTEDIGARRLHTVIERVLDEISFDAPEREGRFVVEADYVRQRLEGISGNEDLSRYIL</sequence>
<dbReference type="InterPro" id="IPR050052">
    <property type="entry name" value="ATP-dep_Clp_protease_ClpX"/>
</dbReference>
<evidence type="ECO:0000313" key="10">
    <source>
        <dbReference type="EMBL" id="AVD70880.1"/>
    </source>
</evidence>
<comment type="similarity">
    <text evidence="2 7">Belongs to the ClpX chaperone family. HslU subfamily.</text>
</comment>
<gene>
    <name evidence="7" type="primary">hslU</name>
    <name evidence="10" type="ORF">CAY53_04790</name>
</gene>
<dbReference type="OrthoDB" id="9804062at2"/>
<dbReference type="Gene3D" id="3.40.50.300">
    <property type="entry name" value="P-loop containing nucleotide triphosphate hydrolases"/>
    <property type="match status" value="2"/>
</dbReference>
<evidence type="ECO:0000256" key="7">
    <source>
        <dbReference type="HAMAP-Rule" id="MF_00249"/>
    </source>
</evidence>
<dbReference type="NCBIfam" id="NF003544">
    <property type="entry name" value="PRK05201.1"/>
    <property type="match status" value="1"/>
</dbReference>
<organism evidence="10 11">
    <name type="scientific">Desulfobulbus oralis</name>
    <dbReference type="NCBI Taxonomy" id="1986146"/>
    <lineage>
        <taxon>Bacteria</taxon>
        <taxon>Pseudomonadati</taxon>
        <taxon>Thermodesulfobacteriota</taxon>
        <taxon>Desulfobulbia</taxon>
        <taxon>Desulfobulbales</taxon>
        <taxon>Desulfobulbaceae</taxon>
        <taxon>Desulfobulbus</taxon>
    </lineage>
</organism>
<feature type="binding site" evidence="7">
    <location>
        <position position="24"/>
    </location>
    <ligand>
        <name>ATP</name>
        <dbReference type="ChEBI" id="CHEBI:30616"/>
    </ligand>
</feature>
<feature type="domain" description="Clp ATPase C-terminal" evidence="9">
    <location>
        <begin position="355"/>
        <end position="450"/>
    </location>
</feature>
<evidence type="ECO:0000256" key="3">
    <source>
        <dbReference type="ARBA" id="ARBA00022490"/>
    </source>
</evidence>
<dbReference type="Gene3D" id="1.10.8.60">
    <property type="match status" value="1"/>
</dbReference>
<evidence type="ECO:0000256" key="5">
    <source>
        <dbReference type="ARBA" id="ARBA00022840"/>
    </source>
</evidence>
<comment type="subunit">
    <text evidence="7">A double ring-shaped homohexamer of HslV is capped on each side by a ring-shaped HslU homohexamer. The assembly of the HslU/HslV complex is dependent on binding of ATP.</text>
</comment>
<dbReference type="RefSeq" id="WP_104936162.1">
    <property type="nucleotide sequence ID" value="NZ_CP021255.1"/>
</dbReference>
<accession>A0A2L1GMF9</accession>